<dbReference type="RefSeq" id="WP_022527994.1">
    <property type="nucleotide sequence ID" value="NZ_KI271582.1"/>
</dbReference>
<dbReference type="Gene3D" id="3.40.50.1820">
    <property type="entry name" value="alpha/beta hydrolase"/>
    <property type="match status" value="1"/>
</dbReference>
<dbReference type="InterPro" id="IPR010315">
    <property type="entry name" value="DUF915_hydro-like"/>
</dbReference>
<dbReference type="STRING" id="1231336.L248_0047"/>
<evidence type="ECO:0000313" key="2">
    <source>
        <dbReference type="Proteomes" id="UP000030647"/>
    </source>
</evidence>
<dbReference type="SUPFAM" id="SSF53474">
    <property type="entry name" value="alpha/beta-Hydrolases"/>
    <property type="match status" value="1"/>
</dbReference>
<dbReference type="eggNOG" id="COG4814">
    <property type="taxonomic scope" value="Bacteria"/>
</dbReference>
<dbReference type="EMBL" id="KI271582">
    <property type="protein sequence ID" value="ERL66368.1"/>
    <property type="molecule type" value="Genomic_DNA"/>
</dbReference>
<sequence>MLDIKKRRWVWRGVIAIVAVCLAALFYGTAIQPAPHRENLSHVEQQAINVPTLFVPGWHSTSYSTQLITDDIVSLGVTDTVTTVRVTPEGKFIFIGPKIDPHSRQLIRIIFENNRGGEVQYTRWLHNLLAYLYKHRQLKKVNLVGHSMGAYASTLYTFQYGKDAGHGLPKVNKLVTLAGPFDGIIGRQPVSAFFHPNDGTTWTDQPHQNRLAANGRPVLVHPEYDRLEKYAPQVPKTLRMLNIYGDLGDGSQSDGVVTVPSATSIGYLVKPRIAVFQQVKVIGPNAQHSALHEHNWQVTQNIVKFLWPTFAGTAAKMVR</sequence>
<dbReference type="HOGENOM" id="CLU_077377_0_0_9"/>
<dbReference type="Proteomes" id="UP000030647">
    <property type="component" value="Unassembled WGS sequence"/>
</dbReference>
<keyword evidence="2" id="KW-1185">Reference proteome</keyword>
<name>U4TX31_9LACO</name>
<evidence type="ECO:0008006" key="3">
    <source>
        <dbReference type="Google" id="ProtNLM"/>
    </source>
</evidence>
<reference evidence="2" key="1">
    <citation type="journal article" date="2013" name="Genome Announc.">
        <title>Whole-Genome Sequencing of Lactobacillus shenzhenensis Strain LY-73T.</title>
        <authorList>
            <person name="Lin Z."/>
            <person name="Liu Z."/>
            <person name="Yang R."/>
            <person name="Zou Y."/>
            <person name="Wan D."/>
            <person name="Chen J."/>
            <person name="Guo M."/>
            <person name="Zhao J."/>
            <person name="Fang C."/>
            <person name="Yang R."/>
            <person name="Liu F."/>
        </authorList>
    </citation>
    <scope>NUCLEOTIDE SEQUENCE [LARGE SCALE GENOMIC DNA]</scope>
    <source>
        <strain evidence="2">LY-73</strain>
    </source>
</reference>
<evidence type="ECO:0000313" key="1">
    <source>
        <dbReference type="EMBL" id="ERL66368.1"/>
    </source>
</evidence>
<dbReference type="AlphaFoldDB" id="U4TX31"/>
<gene>
    <name evidence="1" type="ORF">L248_0047</name>
</gene>
<dbReference type="OrthoDB" id="503948at2"/>
<dbReference type="InterPro" id="IPR029058">
    <property type="entry name" value="AB_hydrolase_fold"/>
</dbReference>
<proteinExistence type="predicted"/>
<dbReference type="Pfam" id="PF06028">
    <property type="entry name" value="DUF915"/>
    <property type="match status" value="1"/>
</dbReference>
<protein>
    <recommendedName>
        <fullName evidence="3">Alpha/beta hydrolase</fullName>
    </recommendedName>
</protein>
<organism evidence="1 2">
    <name type="scientific">Schleiferilactobacillus shenzhenensis LY-73</name>
    <dbReference type="NCBI Taxonomy" id="1231336"/>
    <lineage>
        <taxon>Bacteria</taxon>
        <taxon>Bacillati</taxon>
        <taxon>Bacillota</taxon>
        <taxon>Bacilli</taxon>
        <taxon>Lactobacillales</taxon>
        <taxon>Lactobacillaceae</taxon>
        <taxon>Schleiferilactobacillus</taxon>
    </lineage>
</organism>
<accession>U4TX31</accession>